<keyword evidence="7" id="KW-0732">Signal</keyword>
<accession>A6HPI4</accession>
<organism evidence="9 10">
    <name type="scientific">Rattus norvegicus</name>
    <name type="common">Rat</name>
    <dbReference type="NCBI Taxonomy" id="10116"/>
    <lineage>
        <taxon>Eukaryota</taxon>
        <taxon>Metazoa</taxon>
        <taxon>Chordata</taxon>
        <taxon>Craniata</taxon>
        <taxon>Vertebrata</taxon>
        <taxon>Euteleostomi</taxon>
        <taxon>Mammalia</taxon>
        <taxon>Eutheria</taxon>
        <taxon>Euarchontoglires</taxon>
        <taxon>Glires</taxon>
        <taxon>Rodentia</taxon>
        <taxon>Myomorpha</taxon>
        <taxon>Muroidea</taxon>
        <taxon>Muridae</taxon>
        <taxon>Murinae</taxon>
        <taxon>Rattus</taxon>
    </lineage>
</organism>
<evidence type="ECO:0000256" key="7">
    <source>
        <dbReference type="SAM" id="SignalP"/>
    </source>
</evidence>
<dbReference type="PANTHER" id="PTHR10728">
    <property type="entry name" value="CYTOSOLIC PHOSPHOLIPASE A2"/>
    <property type="match status" value="1"/>
</dbReference>
<dbReference type="AlphaFoldDB" id="A6HPI4"/>
<dbReference type="PROSITE" id="PS51210">
    <property type="entry name" value="PLA2C"/>
    <property type="match status" value="1"/>
</dbReference>
<gene>
    <name evidence="9" type="ORF">rCG_27194</name>
</gene>
<keyword evidence="2 6" id="KW-0443">Lipid metabolism</keyword>
<dbReference type="SUPFAM" id="SSF52151">
    <property type="entry name" value="FabD/lysophospholipase-like"/>
    <property type="match status" value="1"/>
</dbReference>
<evidence type="ECO:0000313" key="10">
    <source>
        <dbReference type="Proteomes" id="UP000234681"/>
    </source>
</evidence>
<comment type="catalytic activity">
    <reaction evidence="3">
        <text>a 1,2-diacyl-sn-glycero-3-phosphocholine + H2O = a 1-acyl-sn-glycero-3-phosphocholine + a fatty acid + H(+)</text>
        <dbReference type="Rhea" id="RHEA:15801"/>
        <dbReference type="ChEBI" id="CHEBI:15377"/>
        <dbReference type="ChEBI" id="CHEBI:15378"/>
        <dbReference type="ChEBI" id="CHEBI:28868"/>
        <dbReference type="ChEBI" id="CHEBI:57643"/>
        <dbReference type="ChEBI" id="CHEBI:58168"/>
        <dbReference type="EC" id="3.1.1.4"/>
    </reaction>
    <physiologicalReaction direction="left-to-right" evidence="3">
        <dbReference type="Rhea" id="RHEA:15802"/>
    </physiologicalReaction>
</comment>
<evidence type="ECO:0000256" key="6">
    <source>
        <dbReference type="PROSITE-ProRule" id="PRU00555"/>
    </source>
</evidence>
<dbReference type="GO" id="GO:0009395">
    <property type="term" value="P:phospholipid catabolic process"/>
    <property type="evidence" value="ECO:0007669"/>
    <property type="project" value="InterPro"/>
</dbReference>
<evidence type="ECO:0000313" key="9">
    <source>
        <dbReference type="EMBL" id="EDL79935.1"/>
    </source>
</evidence>
<dbReference type="GO" id="GO:0004623">
    <property type="term" value="F:phospholipase A2 activity"/>
    <property type="evidence" value="ECO:0007669"/>
    <property type="project" value="UniProtKB-EC"/>
</dbReference>
<dbReference type="Proteomes" id="UP000234681">
    <property type="component" value="Chromosome 3"/>
</dbReference>
<dbReference type="InterPro" id="IPR002642">
    <property type="entry name" value="LysoPLipase_cat_dom"/>
</dbReference>
<evidence type="ECO:0000256" key="3">
    <source>
        <dbReference type="ARBA" id="ARBA00023422"/>
    </source>
</evidence>
<dbReference type="Pfam" id="PF01735">
    <property type="entry name" value="PLA2_B"/>
    <property type="match status" value="1"/>
</dbReference>
<feature type="chain" id="PRO_5039892024" evidence="7">
    <location>
        <begin position="23"/>
        <end position="326"/>
    </location>
</feature>
<dbReference type="Gene3D" id="3.40.1090.10">
    <property type="entry name" value="Cytosolic phospholipase A2 catalytic domain"/>
    <property type="match status" value="1"/>
</dbReference>
<name>A6HPI4_RAT</name>
<feature type="domain" description="PLA2c" evidence="8">
    <location>
        <begin position="1"/>
        <end position="326"/>
    </location>
</feature>
<evidence type="ECO:0000256" key="4">
    <source>
        <dbReference type="ARBA" id="ARBA00048373"/>
    </source>
</evidence>
<keyword evidence="6" id="KW-0442">Lipid degradation</keyword>
<feature type="signal peptide" evidence="7">
    <location>
        <begin position="1"/>
        <end position="22"/>
    </location>
</feature>
<dbReference type="InterPro" id="IPR016035">
    <property type="entry name" value="Acyl_Trfase/lysoPLipase"/>
</dbReference>
<evidence type="ECO:0000256" key="5">
    <source>
        <dbReference type="ARBA" id="ARBA00048656"/>
    </source>
</evidence>
<evidence type="ECO:0000259" key="8">
    <source>
        <dbReference type="PROSITE" id="PS51210"/>
    </source>
</evidence>
<reference evidence="10" key="1">
    <citation type="submission" date="2005-09" db="EMBL/GenBank/DDBJ databases">
        <authorList>
            <person name="Mural R.J."/>
            <person name="Li P.W."/>
            <person name="Adams M.D."/>
            <person name="Amanatides P.G."/>
            <person name="Baden-Tillson H."/>
            <person name="Barnstead M."/>
            <person name="Chin S.H."/>
            <person name="Dew I."/>
            <person name="Evans C.A."/>
            <person name="Ferriera S."/>
            <person name="Flanigan M."/>
            <person name="Fosler C."/>
            <person name="Glodek A."/>
            <person name="Gu Z."/>
            <person name="Holt R.A."/>
            <person name="Jennings D."/>
            <person name="Kraft C.L."/>
            <person name="Lu F."/>
            <person name="Nguyen T."/>
            <person name="Nusskern D.R."/>
            <person name="Pfannkoch C.M."/>
            <person name="Sitter C."/>
            <person name="Sutton G.G."/>
            <person name="Venter J.C."/>
            <person name="Wang Z."/>
            <person name="Woodage T."/>
            <person name="Zheng X.H."/>
            <person name="Zhong F."/>
        </authorList>
    </citation>
    <scope>NUCLEOTIDE SEQUENCE [LARGE SCALE GENOMIC DNA]</scope>
    <source>
        <strain>BN</strain>
        <strain evidence="10">Sprague-Dawley</strain>
    </source>
</reference>
<dbReference type="EMBL" id="CH473949">
    <property type="protein sequence ID" value="EDL79935.1"/>
    <property type="molecule type" value="Genomic_DNA"/>
</dbReference>
<dbReference type="PANTHER" id="PTHR10728:SF31">
    <property type="entry name" value="CYTOSOLIC PHOSPHOLIPASE A2 DELTA"/>
    <property type="match status" value="1"/>
</dbReference>
<keyword evidence="1 6" id="KW-0378">Hydrolase</keyword>
<proteinExistence type="predicted"/>
<sequence length="326" mass="36974">MRAMISLYGHLLALQKLGLLDCVTYFSGISGATWTMAHLYRDPEWSQKDLEGPISHAREHVAKSLLKEFLPEHLASYRQTLKLREEQGYTVTIADLWGLVLESKLHGQRSANFLHGLQLHRDYCNQRDFSTWADCNLDDTPNQLTPQDPQLCLIDAGCFMNSSCPSLFRSGRQVDLILSFNYNQSFPFKGLQQSGKYCSAQGLPFPRVEPSPEDHLQPQECYLFSDPTCPEAPAVLHFPLVNDSFQDHSAPGVRRSPDELKAGQVDLTGVASPYFLYNMTYKNEDFDRLLRLSEYNIQNNQGTILQALKTVLKRRASETRPLGVKT</sequence>
<protein>
    <submittedName>
        <fullName evidence="9">RCG27194</fullName>
    </submittedName>
</protein>
<comment type="catalytic activity">
    <reaction evidence="5">
        <text>1-hexadecanoyl-sn-glycero-3-phosphocholine + H2O = sn-glycerol 3-phosphocholine + hexadecanoate + H(+)</text>
        <dbReference type="Rhea" id="RHEA:40435"/>
        <dbReference type="ChEBI" id="CHEBI:7896"/>
        <dbReference type="ChEBI" id="CHEBI:15377"/>
        <dbReference type="ChEBI" id="CHEBI:15378"/>
        <dbReference type="ChEBI" id="CHEBI:16870"/>
        <dbReference type="ChEBI" id="CHEBI:72998"/>
    </reaction>
    <physiologicalReaction direction="left-to-right" evidence="5">
        <dbReference type="Rhea" id="RHEA:40436"/>
    </physiologicalReaction>
</comment>
<evidence type="ECO:0000256" key="1">
    <source>
        <dbReference type="ARBA" id="ARBA00022801"/>
    </source>
</evidence>
<comment type="catalytic activity">
    <reaction evidence="4">
        <text>1-hexadecanoyl-2-(5Z,8Z,11Z,14Z-eicosatetraenoyl)-sn-glycero-3-phosphocholine + H2O = 1-hexadecanoyl-sn-glycero-3-phosphocholine + (5Z,8Z,11Z,14Z)-eicosatetraenoate + H(+)</text>
        <dbReference type="Rhea" id="RHEA:40427"/>
        <dbReference type="ChEBI" id="CHEBI:15377"/>
        <dbReference type="ChEBI" id="CHEBI:15378"/>
        <dbReference type="ChEBI" id="CHEBI:32395"/>
        <dbReference type="ChEBI" id="CHEBI:72998"/>
        <dbReference type="ChEBI" id="CHEBI:73003"/>
    </reaction>
    <physiologicalReaction direction="left-to-right" evidence="4">
        <dbReference type="Rhea" id="RHEA:40428"/>
    </physiologicalReaction>
</comment>
<evidence type="ECO:0000256" key="2">
    <source>
        <dbReference type="ARBA" id="ARBA00023098"/>
    </source>
</evidence>